<dbReference type="GO" id="GO:0030036">
    <property type="term" value="P:actin cytoskeleton organization"/>
    <property type="evidence" value="ECO:0007669"/>
    <property type="project" value="TreeGrafter"/>
</dbReference>
<gene>
    <name evidence="2" type="ORF">QBC42DRAFT_106708</name>
</gene>
<feature type="compositionally biased region" description="Polar residues" evidence="1">
    <location>
        <begin position="202"/>
        <end position="212"/>
    </location>
</feature>
<evidence type="ECO:0000313" key="3">
    <source>
        <dbReference type="Proteomes" id="UP001321749"/>
    </source>
</evidence>
<feature type="compositionally biased region" description="Polar residues" evidence="1">
    <location>
        <begin position="124"/>
        <end position="138"/>
    </location>
</feature>
<dbReference type="Proteomes" id="UP001321749">
    <property type="component" value="Unassembled WGS sequence"/>
</dbReference>
<feature type="region of interest" description="Disordered" evidence="1">
    <location>
        <begin position="683"/>
        <end position="735"/>
    </location>
</feature>
<dbReference type="AlphaFoldDB" id="A0AAV9HHZ6"/>
<sequence length="818" mass="86249">MAALVQGYPHQSGTVTMLQTRPSSSSAMLPTVQAQPSPQYMQGGSQRNSIHGLPAGAAAPVVYRGGSTPVQPYAFTSTPSLNPTTQWQKVRSHRTSSSPAIPTVQTLDYLQPAVARPRYTASASMTNLPSTGAISSTGVGARDDSAVQLSGTQRAAATARQQQASQTIGGSSLPPTTASAAQPRVAPERYRRTALRGPDSGHQPQGPASGQETVAGGRPSNSRNGQQDQKSMMLRSPQALQMNRPNSFVGPTSGTAVDDMGHGQAPGEFKRIRRRSMPALDSAGFSTPLTPPELKQPGESKRLERSALAKNATKENKNVKTGSNNLTVDKRTTGVDSRATSSDSRSSGRSSVVSSASRASSSANANRAPNVSDPASSSSLSEQSGNSQDSPRLVNIPPRSSSSDAASAKRVVNPSPLSKAMGSEAENALHADAAGTAIDEAVKTPPNRVESPAVKQLSAINEKGGRPKSKTSRLRRAFSFGSAAEFRKAVHANSEAVEKGTGKLQKDRDPATAYDEEQERIAQQQEAAGIGSSIYAGGRLFSRSTDNLSISSTASSASIMIRKMGRGMKKGGRSLAGLFRPKSVIGAPDADAKLPEAMEATVSMINAEAERERVNVNADPRTQPGGGTGFPRLERNSIDAASVAALELEPRASVGSGSSVRKSIVGGEKERAEVLAAVRKGILKKKDRSPSPRGTDNKGAVFDLPGVPHVNDSPTSSAPSTPDNEKQGHRRTGTVTIGSEDYFVSALRLRQDTKSAPATPQGSLKRNATFSPRIITFETWPSQEYDRRGEIATCNRLTPMLAQQIKEELNTFKMVRSL</sequence>
<feature type="region of interest" description="Disordered" evidence="1">
    <location>
        <begin position="124"/>
        <end position="453"/>
    </location>
</feature>
<keyword evidence="3" id="KW-1185">Reference proteome</keyword>
<organism evidence="2 3">
    <name type="scientific">Cladorrhinum samala</name>
    <dbReference type="NCBI Taxonomy" id="585594"/>
    <lineage>
        <taxon>Eukaryota</taxon>
        <taxon>Fungi</taxon>
        <taxon>Dikarya</taxon>
        <taxon>Ascomycota</taxon>
        <taxon>Pezizomycotina</taxon>
        <taxon>Sordariomycetes</taxon>
        <taxon>Sordariomycetidae</taxon>
        <taxon>Sordariales</taxon>
        <taxon>Podosporaceae</taxon>
        <taxon>Cladorrhinum</taxon>
    </lineage>
</organism>
<accession>A0AAV9HHZ6</accession>
<feature type="compositionally biased region" description="Polar residues" evidence="1">
    <location>
        <begin position="219"/>
        <end position="230"/>
    </location>
</feature>
<feature type="compositionally biased region" description="Low complexity" evidence="1">
    <location>
        <begin position="337"/>
        <end position="390"/>
    </location>
</feature>
<name>A0AAV9HHZ6_9PEZI</name>
<dbReference type="GO" id="GO:0003779">
    <property type="term" value="F:actin binding"/>
    <property type="evidence" value="ECO:0007669"/>
    <property type="project" value="TreeGrafter"/>
</dbReference>
<feature type="compositionally biased region" description="Polar residues" evidence="1">
    <location>
        <begin position="238"/>
        <end position="255"/>
    </location>
</feature>
<evidence type="ECO:0000313" key="2">
    <source>
        <dbReference type="EMBL" id="KAK4460339.1"/>
    </source>
</evidence>
<dbReference type="EMBL" id="MU865014">
    <property type="protein sequence ID" value="KAK4460339.1"/>
    <property type="molecule type" value="Genomic_DNA"/>
</dbReference>
<feature type="region of interest" description="Disordered" evidence="1">
    <location>
        <begin position="490"/>
        <end position="514"/>
    </location>
</feature>
<feature type="compositionally biased region" description="Low complexity" evidence="1">
    <location>
        <begin position="152"/>
        <end position="167"/>
    </location>
</feature>
<comment type="caution">
    <text evidence="2">The sequence shown here is derived from an EMBL/GenBank/DDBJ whole genome shotgun (WGS) entry which is preliminary data.</text>
</comment>
<feature type="compositionally biased region" description="Basic and acidic residues" evidence="1">
    <location>
        <begin position="296"/>
        <end position="318"/>
    </location>
</feature>
<proteinExistence type="predicted"/>
<evidence type="ECO:0008006" key="4">
    <source>
        <dbReference type="Google" id="ProtNLM"/>
    </source>
</evidence>
<feature type="compositionally biased region" description="Basic and acidic residues" evidence="1">
    <location>
        <begin position="496"/>
        <end position="510"/>
    </location>
</feature>
<reference evidence="2" key="2">
    <citation type="submission" date="2023-06" db="EMBL/GenBank/DDBJ databases">
        <authorList>
            <consortium name="Lawrence Berkeley National Laboratory"/>
            <person name="Mondo S.J."/>
            <person name="Hensen N."/>
            <person name="Bonometti L."/>
            <person name="Westerberg I."/>
            <person name="Brannstrom I.O."/>
            <person name="Guillou S."/>
            <person name="Cros-Aarteil S."/>
            <person name="Calhoun S."/>
            <person name="Haridas S."/>
            <person name="Kuo A."/>
            <person name="Pangilinan J."/>
            <person name="Riley R."/>
            <person name="Labutti K."/>
            <person name="Andreopoulos B."/>
            <person name="Lipzen A."/>
            <person name="Chen C."/>
            <person name="Yanf M."/>
            <person name="Daum C."/>
            <person name="Ng V."/>
            <person name="Clum A."/>
            <person name="Steindorff A."/>
            <person name="Ohm R."/>
            <person name="Martin F."/>
            <person name="Silar P."/>
            <person name="Natvig D."/>
            <person name="Lalanne C."/>
            <person name="Gautier V."/>
            <person name="Ament-Velasquez S.L."/>
            <person name="Kruys A."/>
            <person name="Hutchinson M.I."/>
            <person name="Powell A.J."/>
            <person name="Barry K."/>
            <person name="Miller A.N."/>
            <person name="Grigoriev I.V."/>
            <person name="Debuchy R."/>
            <person name="Gladieux P."/>
            <person name="Thoren M.H."/>
            <person name="Johannesson H."/>
        </authorList>
    </citation>
    <scope>NUCLEOTIDE SEQUENCE</scope>
    <source>
        <strain evidence="2">PSN324</strain>
    </source>
</reference>
<feature type="compositionally biased region" description="Low complexity" evidence="1">
    <location>
        <begin position="713"/>
        <end position="722"/>
    </location>
</feature>
<reference evidence="2" key="1">
    <citation type="journal article" date="2023" name="Mol. Phylogenet. Evol.">
        <title>Genome-scale phylogeny and comparative genomics of the fungal order Sordariales.</title>
        <authorList>
            <person name="Hensen N."/>
            <person name="Bonometti L."/>
            <person name="Westerberg I."/>
            <person name="Brannstrom I.O."/>
            <person name="Guillou S."/>
            <person name="Cros-Aarteil S."/>
            <person name="Calhoun S."/>
            <person name="Haridas S."/>
            <person name="Kuo A."/>
            <person name="Mondo S."/>
            <person name="Pangilinan J."/>
            <person name="Riley R."/>
            <person name="LaButti K."/>
            <person name="Andreopoulos B."/>
            <person name="Lipzen A."/>
            <person name="Chen C."/>
            <person name="Yan M."/>
            <person name="Daum C."/>
            <person name="Ng V."/>
            <person name="Clum A."/>
            <person name="Steindorff A."/>
            <person name="Ohm R.A."/>
            <person name="Martin F."/>
            <person name="Silar P."/>
            <person name="Natvig D.O."/>
            <person name="Lalanne C."/>
            <person name="Gautier V."/>
            <person name="Ament-Velasquez S.L."/>
            <person name="Kruys A."/>
            <person name="Hutchinson M.I."/>
            <person name="Powell A.J."/>
            <person name="Barry K."/>
            <person name="Miller A.N."/>
            <person name="Grigoriev I.V."/>
            <person name="Debuchy R."/>
            <person name="Gladieux P."/>
            <person name="Hiltunen Thoren M."/>
            <person name="Johannesson H."/>
        </authorList>
    </citation>
    <scope>NUCLEOTIDE SEQUENCE</scope>
    <source>
        <strain evidence="2">PSN324</strain>
    </source>
</reference>
<protein>
    <recommendedName>
        <fullName evidence="4">Protein BNI4</fullName>
    </recommendedName>
</protein>
<dbReference type="PANTHER" id="PTHR12751">
    <property type="entry name" value="PHOSPHATASE AND ACTIN REGULATOR PHACTR"/>
    <property type="match status" value="1"/>
</dbReference>
<dbReference type="PANTHER" id="PTHR12751:SF18">
    <property type="entry name" value="PHOSPHATASE AND ACTIN REGULATOR 1"/>
    <property type="match status" value="1"/>
</dbReference>
<feature type="compositionally biased region" description="Polar residues" evidence="1">
    <location>
        <begin position="168"/>
        <end position="180"/>
    </location>
</feature>
<evidence type="ECO:0000256" key="1">
    <source>
        <dbReference type="SAM" id="MobiDB-lite"/>
    </source>
</evidence>